<keyword evidence="4 9" id="KW-0732">Signal</keyword>
<dbReference type="EMBL" id="JAASQJ010000003">
    <property type="protein sequence ID" value="NIJ54109.1"/>
    <property type="molecule type" value="Genomic_DNA"/>
</dbReference>
<dbReference type="InterPro" id="IPR008754">
    <property type="entry name" value="Peptidase_M43"/>
</dbReference>
<dbReference type="Proteomes" id="UP001179181">
    <property type="component" value="Unassembled WGS sequence"/>
</dbReference>
<evidence type="ECO:0000256" key="6">
    <source>
        <dbReference type="ARBA" id="ARBA00022833"/>
    </source>
</evidence>
<keyword evidence="5" id="KW-0378">Hydrolase</keyword>
<feature type="chain" id="PRO_5046914955" description="Por secretion system C-terminal sorting domain-containing protein" evidence="9">
    <location>
        <begin position="22"/>
        <end position="429"/>
    </location>
</feature>
<comment type="caution">
    <text evidence="12">The sequence shown here is derived from an EMBL/GenBank/DDBJ whole genome shotgun (WGS) entry which is preliminary data.</text>
</comment>
<dbReference type="Pfam" id="PF05572">
    <property type="entry name" value="Peptidase_M43"/>
    <property type="match status" value="1"/>
</dbReference>
<dbReference type="Pfam" id="PF18962">
    <property type="entry name" value="Por_Secre_tail"/>
    <property type="match status" value="1"/>
</dbReference>
<evidence type="ECO:0000259" key="10">
    <source>
        <dbReference type="Pfam" id="PF05572"/>
    </source>
</evidence>
<dbReference type="NCBIfam" id="TIGR04183">
    <property type="entry name" value="Por_Secre_tail"/>
    <property type="match status" value="1"/>
</dbReference>
<evidence type="ECO:0000256" key="1">
    <source>
        <dbReference type="ARBA" id="ARBA00008721"/>
    </source>
</evidence>
<evidence type="ECO:0000313" key="12">
    <source>
        <dbReference type="EMBL" id="NIJ54109.1"/>
    </source>
</evidence>
<accession>A0ABX0UM82</accession>
<keyword evidence="7" id="KW-0482">Metalloprotease</keyword>
<keyword evidence="6" id="KW-0862">Zinc</keyword>
<dbReference type="InterPro" id="IPR024079">
    <property type="entry name" value="MetalloPept_cat_dom_sf"/>
</dbReference>
<dbReference type="InterPro" id="IPR026444">
    <property type="entry name" value="Secre_tail"/>
</dbReference>
<dbReference type="SUPFAM" id="SSF55486">
    <property type="entry name" value="Metalloproteases ('zincins'), catalytic domain"/>
    <property type="match status" value="1"/>
</dbReference>
<dbReference type="PANTHER" id="PTHR47466">
    <property type="match status" value="1"/>
</dbReference>
<keyword evidence="2" id="KW-0645">Protease</keyword>
<evidence type="ECO:0000259" key="11">
    <source>
        <dbReference type="Pfam" id="PF18962"/>
    </source>
</evidence>
<name>A0ABX0UM82_9BACT</name>
<dbReference type="PANTHER" id="PTHR47466:SF1">
    <property type="entry name" value="METALLOPROTEASE MEP1 (AFU_ORTHOLOGUE AFUA_1G07730)-RELATED"/>
    <property type="match status" value="1"/>
</dbReference>
<evidence type="ECO:0000256" key="4">
    <source>
        <dbReference type="ARBA" id="ARBA00022729"/>
    </source>
</evidence>
<protein>
    <recommendedName>
        <fullName evidence="14">Por secretion system C-terminal sorting domain-containing protein</fullName>
    </recommendedName>
</protein>
<feature type="signal peptide" evidence="9">
    <location>
        <begin position="1"/>
        <end position="21"/>
    </location>
</feature>
<evidence type="ECO:0000256" key="2">
    <source>
        <dbReference type="ARBA" id="ARBA00022670"/>
    </source>
</evidence>
<comment type="similarity">
    <text evidence="1">Belongs to the peptidase M43B family.</text>
</comment>
<dbReference type="Gene3D" id="3.40.390.10">
    <property type="entry name" value="Collagenase (Catalytic Domain)"/>
    <property type="match status" value="1"/>
</dbReference>
<evidence type="ECO:0000313" key="13">
    <source>
        <dbReference type="Proteomes" id="UP001179181"/>
    </source>
</evidence>
<evidence type="ECO:0000256" key="3">
    <source>
        <dbReference type="ARBA" id="ARBA00022723"/>
    </source>
</evidence>
<evidence type="ECO:0000256" key="7">
    <source>
        <dbReference type="ARBA" id="ARBA00023049"/>
    </source>
</evidence>
<feature type="domain" description="Secretion system C-terminal sorting" evidence="11">
    <location>
        <begin position="358"/>
        <end position="427"/>
    </location>
</feature>
<proteinExistence type="inferred from homology"/>
<dbReference type="RefSeq" id="WP_229211923.1">
    <property type="nucleotide sequence ID" value="NZ_JAASQJ010000003.1"/>
</dbReference>
<keyword evidence="8" id="KW-1015">Disulfide bond</keyword>
<feature type="domain" description="Peptidase M43 pregnancy-associated plasma-A" evidence="10">
    <location>
        <begin position="204"/>
        <end position="335"/>
    </location>
</feature>
<evidence type="ECO:0000256" key="8">
    <source>
        <dbReference type="ARBA" id="ARBA00023157"/>
    </source>
</evidence>
<reference evidence="12 13" key="1">
    <citation type="submission" date="2020-03" db="EMBL/GenBank/DDBJ databases">
        <title>Genomic Encyclopedia of Type Strains, Phase IV (KMG-IV): sequencing the most valuable type-strain genomes for metagenomic binning, comparative biology and taxonomic classification.</title>
        <authorList>
            <person name="Goeker M."/>
        </authorList>
    </citation>
    <scope>NUCLEOTIDE SEQUENCE [LARGE SCALE GENOMIC DNA]</scope>
    <source>
        <strain evidence="12 13">DSM 102865</strain>
    </source>
</reference>
<gene>
    <name evidence="12" type="ORF">FHS68_003291</name>
</gene>
<evidence type="ECO:0000256" key="9">
    <source>
        <dbReference type="SAM" id="SignalP"/>
    </source>
</evidence>
<organism evidence="12 13">
    <name type="scientific">Dyadobacter arcticus</name>
    <dbReference type="NCBI Taxonomy" id="1078754"/>
    <lineage>
        <taxon>Bacteria</taxon>
        <taxon>Pseudomonadati</taxon>
        <taxon>Bacteroidota</taxon>
        <taxon>Cytophagia</taxon>
        <taxon>Cytophagales</taxon>
        <taxon>Spirosomataceae</taxon>
        <taxon>Dyadobacter</taxon>
    </lineage>
</organism>
<keyword evidence="3" id="KW-0479">Metal-binding</keyword>
<keyword evidence="13" id="KW-1185">Reference proteome</keyword>
<evidence type="ECO:0008006" key="14">
    <source>
        <dbReference type="Google" id="ProtNLM"/>
    </source>
</evidence>
<dbReference type="CDD" id="cd04275">
    <property type="entry name" value="ZnMc_pappalysin_like"/>
    <property type="match status" value="1"/>
</dbReference>
<sequence length="429" mass="48240">MKNLSNKFLLTWMLIAGFATLAASQNPDDLMIRCAETQRDSLRLSKNPRLLNARINAEELIRNHIALNRTSLRASADDIITIPVVVHVVHSKEDMAIGGAGNINISEEQIQSQIDVLNEDYGNTSGYKGFYTDSLGVDTGIRFKLVTVLRTFNETAQFSPIADADELARISPAWFTNRYLNIWVCRLTDRYLGTSQFPVVTEINTKTSGLATSEDEALDALTDGVIIDYRYFGRDSEVITTKIYNLGRTTTHEVGHWLGLIHIWGDRTCGTDYCNDTPTANTKNETTDVSCTPVFSECRGTVSRNMIENYMDYSPDACMSVFTNDQKERMHAVLELSPRRAKLVEFSRITGDNVIVDLYPNPVQGTLFTNIFTPNFEVFTVTVFNQRGQKVVDEAVNRTMLDVKNFPSGLYYYKVSSASQTITKSFLVR</sequence>
<evidence type="ECO:0000256" key="5">
    <source>
        <dbReference type="ARBA" id="ARBA00022801"/>
    </source>
</evidence>